<evidence type="ECO:0008006" key="3">
    <source>
        <dbReference type="Google" id="ProtNLM"/>
    </source>
</evidence>
<dbReference type="OrthoDB" id="1901124at2"/>
<dbReference type="PANTHER" id="PTHR39166:SF1">
    <property type="entry name" value="BLL1166 PROTEIN"/>
    <property type="match status" value="1"/>
</dbReference>
<protein>
    <recommendedName>
        <fullName evidence="3">Nucleotidyltransferase family protein</fullName>
    </recommendedName>
</protein>
<accession>A0A0A1MQ51</accession>
<dbReference type="AlphaFoldDB" id="A0A0A1MQ51"/>
<dbReference type="RefSeq" id="WP_042531238.1">
    <property type="nucleotide sequence ID" value="NZ_CDGG01000001.1"/>
</dbReference>
<dbReference type="Pfam" id="PF06042">
    <property type="entry name" value="NTP_transf_6"/>
    <property type="match status" value="1"/>
</dbReference>
<proteinExistence type="predicted"/>
<dbReference type="Proteomes" id="UP000040453">
    <property type="component" value="Unassembled WGS sequence"/>
</dbReference>
<name>A0A0A1MQ51_9BACI</name>
<dbReference type="EMBL" id="CDGG01000001">
    <property type="protein sequence ID" value="CEI81834.1"/>
    <property type="molecule type" value="Genomic_DNA"/>
</dbReference>
<reference evidence="1 2" key="1">
    <citation type="submission" date="2014-11" db="EMBL/GenBank/DDBJ databases">
        <authorList>
            <person name="Urmite Genomes Urmite Genomes"/>
        </authorList>
    </citation>
    <scope>NUCLEOTIDE SEQUENCE [LARGE SCALE GENOMIC DNA]</scope>
    <source>
        <strain evidence="1 2">Oc5</strain>
    </source>
</reference>
<evidence type="ECO:0000313" key="2">
    <source>
        <dbReference type="Proteomes" id="UP000040453"/>
    </source>
</evidence>
<dbReference type="PANTHER" id="PTHR39166">
    <property type="entry name" value="BLL1166 PROTEIN"/>
    <property type="match status" value="1"/>
</dbReference>
<sequence>MIEFEDRLIAILQQDSYILSILQTVDRLQLSDCWVAAGLIRSKVWDTLYDYHTKINDIDVIYFDQTDISEDTEKKLEAKLEKWMPGQPWSVKNQARMHLKNNNLPYTSSFDGVSQFPETPTAVAAQMYRHEIKIMAPHGLDDLFQGIVKPTPYYVKGTELHSIYRERMRNKKWDSAWKNLIIEY</sequence>
<evidence type="ECO:0000313" key="1">
    <source>
        <dbReference type="EMBL" id="CEI81834.1"/>
    </source>
</evidence>
<dbReference type="STRING" id="545501.BN997_01688"/>
<dbReference type="InterPro" id="IPR009267">
    <property type="entry name" value="NTP_transf_6"/>
</dbReference>
<organism evidence="1 2">
    <name type="scientific">Oceanobacillus oncorhynchi</name>
    <dbReference type="NCBI Taxonomy" id="545501"/>
    <lineage>
        <taxon>Bacteria</taxon>
        <taxon>Bacillati</taxon>
        <taxon>Bacillota</taxon>
        <taxon>Bacilli</taxon>
        <taxon>Bacillales</taxon>
        <taxon>Bacillaceae</taxon>
        <taxon>Oceanobacillus</taxon>
    </lineage>
</organism>
<keyword evidence="2" id="KW-1185">Reference proteome</keyword>
<gene>
    <name evidence="1" type="ORF">BN997_01688</name>
</gene>